<gene>
    <name evidence="3" type="ORF">H3Z82_18115</name>
</gene>
<dbReference type="InterPro" id="IPR042279">
    <property type="entry name" value="Pep_M60_3"/>
</dbReference>
<proteinExistence type="predicted"/>
<evidence type="ECO:0000313" key="4">
    <source>
        <dbReference type="Proteomes" id="UP000541857"/>
    </source>
</evidence>
<dbReference type="PROSITE" id="PS51723">
    <property type="entry name" value="PEPTIDASE_M60"/>
    <property type="match status" value="1"/>
</dbReference>
<keyword evidence="4" id="KW-1185">Reference proteome</keyword>
<dbReference type="Gene3D" id="2.60.120.1250">
    <property type="entry name" value="Peptidase M60, enhancin-like domain 1"/>
    <property type="match status" value="1"/>
</dbReference>
<comment type="caution">
    <text evidence="3">The sequence shown here is derived from an EMBL/GenBank/DDBJ whole genome shotgun (WGS) entry which is preliminary data.</text>
</comment>
<dbReference type="InterPro" id="IPR008979">
    <property type="entry name" value="Galactose-bd-like_sf"/>
</dbReference>
<dbReference type="Pfam" id="PF13004">
    <property type="entry name" value="BACON"/>
    <property type="match status" value="1"/>
</dbReference>
<keyword evidence="1" id="KW-0732">Signal</keyword>
<name>A0A7W2M8U1_9FLAO</name>
<dbReference type="AlphaFoldDB" id="A0A7W2M8U1"/>
<evidence type="ECO:0000259" key="2">
    <source>
        <dbReference type="PROSITE" id="PS51723"/>
    </source>
</evidence>
<feature type="domain" description="Peptidase M60" evidence="2">
    <location>
        <begin position="352"/>
        <end position="656"/>
    </location>
</feature>
<dbReference type="Pfam" id="PF13402">
    <property type="entry name" value="Peptidase_M60"/>
    <property type="match status" value="1"/>
</dbReference>
<reference evidence="3 4" key="1">
    <citation type="submission" date="2020-07" db="EMBL/GenBank/DDBJ databases">
        <title>Bacterium isolated from marine sediment.</title>
        <authorList>
            <person name="Shang D."/>
        </authorList>
    </citation>
    <scope>NUCLEOTIDE SEQUENCE [LARGE SCALE GENOMIC DNA]</scope>
    <source>
        <strain evidence="3 4">F6074</strain>
    </source>
</reference>
<sequence>MITKQFYKSKVWIYALLMILVVGAQSCDKDNVIDSENEGWLKVLPLELDFNTSGGTKDVYLVLTNDINPQDVIYQVSDNGKDWCTLDLEGNYLHVTTMPNYYESPRSTIVTINYGDYSRKVPVSQEAAVGDQLIDVISGTATSEETVNEDRGLVNSYDGDYETYFNSKFGAITEWPFQIEYTLAEGHTLNRIIYYPRSDSGNKWGSFNEYEVWVSTADAPDSFSKVGKYERGDGNHNPTIMKLETPIANVAKVRFDIYSAYQNRISCAEMEFYQDGNTGYDYSSIFEDDVFSVLKDGVTEAQLKAIPDDELRNLALDLFVEEYDPEYRVASFRPYQNPSIQSAINKTSTYSLRDNPSGIYVEEGDELVVIVGGPYKQNISLVVQDLNIGFGSSKNYPLIEGVNRLNIDTGGLVYVQNLTTDNIPLILESEADKTAAAAKSVDIHFVNAKVNGYFDLAKHTSEDWSTILNNAPYQDIDVLGLRSHITWTTENFRSYNTDIVSVLEKYDRLVYLESEFAGLEKYGKMFKNRMYFHIDYNGASPYATNNRTAYTSSYAEIFCNADRFEARLWGPAHEVGHVNQLRPALKWAGTTEVTNNIMSMYVQTEFGEPSKLLVDGTYAEAKANIIDAGAPHALDNASNEFMVKLVPFWQLKLYMIDALGKEDFYKDLYEHYRITPNLNTSSNTEGLLQLDFVRQVCKISGLNMIDFFQKWGFLTPVDKTINDYGNKQFKITQEQIDVLITEINAEGYAMPHDNVEDIQDDNINQYK</sequence>
<dbReference type="PROSITE" id="PS51257">
    <property type="entry name" value="PROKAR_LIPOPROTEIN"/>
    <property type="match status" value="1"/>
</dbReference>
<accession>A0A7W2M8U1</accession>
<dbReference type="Gene3D" id="1.10.390.30">
    <property type="entry name" value="Peptidase M60, enhancin-like domain 3"/>
    <property type="match status" value="1"/>
</dbReference>
<protein>
    <recommendedName>
        <fullName evidence="2">Peptidase M60 domain-containing protein</fullName>
    </recommendedName>
</protein>
<dbReference type="Gene3D" id="2.60.120.260">
    <property type="entry name" value="Galactose-binding domain-like"/>
    <property type="match status" value="1"/>
</dbReference>
<dbReference type="RefSeq" id="WP_182206911.1">
    <property type="nucleotide sequence ID" value="NZ_JACGLT010000022.1"/>
</dbReference>
<dbReference type="InterPro" id="IPR031161">
    <property type="entry name" value="Peptidase_M60_dom"/>
</dbReference>
<dbReference type="InterPro" id="IPR024361">
    <property type="entry name" value="BACON"/>
</dbReference>
<dbReference type="SUPFAM" id="SSF49785">
    <property type="entry name" value="Galactose-binding domain-like"/>
    <property type="match status" value="1"/>
</dbReference>
<organism evidence="3 4">
    <name type="scientific">Gelidibacter maritimus</name>
    <dbReference type="NCBI Taxonomy" id="2761487"/>
    <lineage>
        <taxon>Bacteria</taxon>
        <taxon>Pseudomonadati</taxon>
        <taxon>Bacteroidota</taxon>
        <taxon>Flavobacteriia</taxon>
        <taxon>Flavobacteriales</taxon>
        <taxon>Flavobacteriaceae</taxon>
        <taxon>Gelidibacter</taxon>
    </lineage>
</organism>
<dbReference type="Proteomes" id="UP000541857">
    <property type="component" value="Unassembled WGS sequence"/>
</dbReference>
<dbReference type="Gene3D" id="3.40.390.80">
    <property type="entry name" value="Peptidase M60, enhancin-like domain 2"/>
    <property type="match status" value="1"/>
</dbReference>
<dbReference type="SMART" id="SM01276">
    <property type="entry name" value="M60-like"/>
    <property type="match status" value="1"/>
</dbReference>
<feature type="signal peptide" evidence="1">
    <location>
        <begin position="1"/>
        <end position="24"/>
    </location>
</feature>
<dbReference type="EMBL" id="JACGLT010000022">
    <property type="protein sequence ID" value="MBA6154641.1"/>
    <property type="molecule type" value="Genomic_DNA"/>
</dbReference>
<evidence type="ECO:0000313" key="3">
    <source>
        <dbReference type="EMBL" id="MBA6154641.1"/>
    </source>
</evidence>
<evidence type="ECO:0000256" key="1">
    <source>
        <dbReference type="SAM" id="SignalP"/>
    </source>
</evidence>
<feature type="chain" id="PRO_5031567055" description="Peptidase M60 domain-containing protein" evidence="1">
    <location>
        <begin position="25"/>
        <end position="767"/>
    </location>
</feature>
<dbReference type="CDD" id="cd14948">
    <property type="entry name" value="BACON"/>
    <property type="match status" value="1"/>
</dbReference>